<name>A0A268S1E5_SHOCL</name>
<reference evidence="1 2" key="1">
    <citation type="submission" date="2017-07" db="EMBL/GenBank/DDBJ databases">
        <title>Isolation and whole genome analysis of endospore-forming bacteria from heroin.</title>
        <authorList>
            <person name="Kalinowski J."/>
            <person name="Ahrens B."/>
            <person name="Al-Dilaimi A."/>
            <person name="Winkler A."/>
            <person name="Wibberg D."/>
            <person name="Schleenbecker U."/>
            <person name="Ruckert C."/>
            <person name="Wolfel R."/>
            <person name="Grass G."/>
        </authorList>
    </citation>
    <scope>NUCLEOTIDE SEQUENCE [LARGE SCALE GENOMIC DNA]</scope>
    <source>
        <strain evidence="1 2">7523-2</strain>
    </source>
</reference>
<protein>
    <submittedName>
        <fullName evidence="1">DUF488 domain-containing protein</fullName>
    </submittedName>
</protein>
<comment type="caution">
    <text evidence="1">The sequence shown here is derived from an EMBL/GenBank/DDBJ whole genome shotgun (WGS) entry which is preliminary data.</text>
</comment>
<evidence type="ECO:0000313" key="2">
    <source>
        <dbReference type="Proteomes" id="UP000216133"/>
    </source>
</evidence>
<dbReference type="InterPro" id="IPR052552">
    <property type="entry name" value="YeaO-like"/>
</dbReference>
<evidence type="ECO:0000313" key="1">
    <source>
        <dbReference type="EMBL" id="PAF26334.1"/>
    </source>
</evidence>
<dbReference type="AlphaFoldDB" id="A0A268S1E5"/>
<dbReference type="GeneID" id="86927087"/>
<organism evidence="1 2">
    <name type="scientific">Shouchella clausii</name>
    <name type="common">Alkalihalobacillus clausii</name>
    <dbReference type="NCBI Taxonomy" id="79880"/>
    <lineage>
        <taxon>Bacteria</taxon>
        <taxon>Bacillati</taxon>
        <taxon>Bacillota</taxon>
        <taxon>Bacilli</taxon>
        <taxon>Bacillales</taxon>
        <taxon>Bacillaceae</taxon>
        <taxon>Shouchella</taxon>
    </lineage>
</organism>
<proteinExistence type="predicted"/>
<dbReference type="PANTHER" id="PTHR36849:SF1">
    <property type="entry name" value="CYTOPLASMIC PROTEIN"/>
    <property type="match status" value="1"/>
</dbReference>
<dbReference type="Proteomes" id="UP000216133">
    <property type="component" value="Unassembled WGS sequence"/>
</dbReference>
<gene>
    <name evidence="1" type="ORF">CHH61_09335</name>
</gene>
<dbReference type="Pfam" id="PF22752">
    <property type="entry name" value="DUF488-N3i"/>
    <property type="match status" value="1"/>
</dbReference>
<sequence length="128" mass="15129">MNEDNEITIHVKRIYETPSPEDGVRILVDRLWPRRVSKERAAIDEWMKEIAPSPKLRIWFGHRPERFATFAEKYAVELAQDPIRYERAVRICELALQKHVTLVYAAKDPVHNHANVLRDWLVNNFIEA</sequence>
<dbReference type="PANTHER" id="PTHR36849">
    <property type="entry name" value="CYTOPLASMIC PROTEIN-RELATED"/>
    <property type="match status" value="1"/>
</dbReference>
<dbReference type="RefSeq" id="WP_063609057.1">
    <property type="nucleotide sequence ID" value="NZ_CP019985.1"/>
</dbReference>
<accession>A0A268S1E5</accession>
<dbReference type="EMBL" id="NPBS01000039">
    <property type="protein sequence ID" value="PAF26334.1"/>
    <property type="molecule type" value="Genomic_DNA"/>
</dbReference>